<dbReference type="EMBL" id="JABCYN010000032">
    <property type="protein sequence ID" value="KAF6008963.1"/>
    <property type="molecule type" value="Genomic_DNA"/>
</dbReference>
<dbReference type="Proteomes" id="UP000478008">
    <property type="component" value="Unassembled WGS sequence"/>
</dbReference>
<dbReference type="GO" id="GO:0022625">
    <property type="term" value="C:cytosolic large ribosomal subunit"/>
    <property type="evidence" value="ECO:0007669"/>
    <property type="project" value="TreeGrafter"/>
</dbReference>
<keyword evidence="3" id="KW-0687">Ribonucleoprotein</keyword>
<dbReference type="AlphaFoldDB" id="A0A7D9CYL9"/>
<dbReference type="InterPro" id="IPR021131">
    <property type="entry name" value="Ribosomal_uL15/eL18"/>
</dbReference>
<name>A0A7D9CYL9_DEKBR</name>
<dbReference type="EMBL" id="CABFWN010000003">
    <property type="protein sequence ID" value="VUG18159.1"/>
    <property type="molecule type" value="Genomic_DNA"/>
</dbReference>
<protein>
    <submittedName>
        <fullName evidence="6">60S ribosomal protein L18A</fullName>
    </submittedName>
    <submittedName>
        <fullName evidence="8">DEBR0S3_03730g1_1</fullName>
    </submittedName>
</protein>
<reference evidence="7" key="4">
    <citation type="journal article" name="BMC Genomics">
        <title>New genome assemblies reveal patterns of domestication and adaptation across Brettanomyces (Dekkera) species.</title>
        <authorList>
            <person name="Roach M.J."/>
            <person name="Borneman A.R."/>
        </authorList>
    </citation>
    <scope>NUCLEOTIDE SEQUENCE</scope>
    <source>
        <strain evidence="7">UCD 2041</strain>
    </source>
</reference>
<dbReference type="Proteomes" id="UP000663131">
    <property type="component" value="Chromosome 8"/>
</dbReference>
<dbReference type="GO" id="GO:0003735">
    <property type="term" value="F:structural constituent of ribosome"/>
    <property type="evidence" value="ECO:0007669"/>
    <property type="project" value="InterPro"/>
</dbReference>
<dbReference type="Pfam" id="PF17135">
    <property type="entry name" value="Ribosomal_L18"/>
    <property type="match status" value="1"/>
</dbReference>
<evidence type="ECO:0000256" key="1">
    <source>
        <dbReference type="ARBA" id="ARBA00006815"/>
    </source>
</evidence>
<keyword evidence="9" id="KW-1185">Reference proteome</keyword>
<evidence type="ECO:0000259" key="5">
    <source>
        <dbReference type="Pfam" id="PF17135"/>
    </source>
</evidence>
<organism evidence="8 9">
    <name type="scientific">Dekkera bruxellensis</name>
    <name type="common">Brettanomyces custersii</name>
    <dbReference type="NCBI Taxonomy" id="5007"/>
    <lineage>
        <taxon>Eukaryota</taxon>
        <taxon>Fungi</taxon>
        <taxon>Dikarya</taxon>
        <taxon>Ascomycota</taxon>
        <taxon>Saccharomycotina</taxon>
        <taxon>Pichiomycetes</taxon>
        <taxon>Pichiales</taxon>
        <taxon>Pichiaceae</taxon>
        <taxon>Brettanomyces</taxon>
    </lineage>
</organism>
<reference evidence="6 10" key="2">
    <citation type="journal article" date="2020" name="Appl. Microbiol. Biotechnol.">
        <title>Targeted gene deletion in Brettanomyces bruxellensis with an expression-free CRISPR-Cas9 system.</title>
        <authorList>
            <person name="Varela C."/>
            <person name="Bartel C."/>
            <person name="Onetto C."/>
            <person name="Borneman A."/>
        </authorList>
    </citation>
    <scope>NUCLEOTIDE SEQUENCE [LARGE SCALE GENOMIC DNA]</scope>
    <source>
        <strain evidence="6 10">AWRI1613</strain>
    </source>
</reference>
<sequence length="186" mass="20573">MAIDHYTKPHKKTGHRTAPASKNFYLSTLVRLYSYLARRTDAPFNKVVLRLLFLSKANRQPVSVAKVASALKQTGAADKTVVVVGTVTDDLRLHSFPKASVAALRFTAGARNTIEKNGGEAITLDKLAARNPTGANTILVRGPKKAREAYRHFGMGPHQHKAPKIMSKGRKFERARGRRRSRGFKV</sequence>
<dbReference type="InterPro" id="IPR036227">
    <property type="entry name" value="Ribosomal_uL15/eL18_sf"/>
</dbReference>
<evidence type="ECO:0000313" key="10">
    <source>
        <dbReference type="Proteomes" id="UP000568158"/>
    </source>
</evidence>
<gene>
    <name evidence="8" type="primary">RPL18B</name>
    <name evidence="6" type="synonym">RPL18A</name>
    <name evidence="7" type="ORF">BRETT_000753</name>
    <name evidence="8" type="ORF">DEBR0S3_03730G</name>
    <name evidence="6" type="ORF">HII12_003852</name>
</gene>
<evidence type="ECO:0000256" key="4">
    <source>
        <dbReference type="SAM" id="MobiDB-lite"/>
    </source>
</evidence>
<dbReference type="PANTHER" id="PTHR10934:SF2">
    <property type="entry name" value="LARGE RIBOSOMAL SUBUNIT PROTEIN EL18"/>
    <property type="match status" value="1"/>
</dbReference>
<feature type="domain" description="Large ribosomal subunit protein uL15/eL18" evidence="5">
    <location>
        <begin position="3"/>
        <end position="186"/>
    </location>
</feature>
<evidence type="ECO:0000313" key="8">
    <source>
        <dbReference type="EMBL" id="VUG18159.1"/>
    </source>
</evidence>
<feature type="region of interest" description="Disordered" evidence="4">
    <location>
        <begin position="155"/>
        <end position="186"/>
    </location>
</feature>
<dbReference type="GO" id="GO:0003723">
    <property type="term" value="F:RNA binding"/>
    <property type="evidence" value="ECO:0007669"/>
    <property type="project" value="TreeGrafter"/>
</dbReference>
<keyword evidence="2 6" id="KW-0689">Ribosomal protein</keyword>
<dbReference type="Gene3D" id="3.100.10.10">
    <property type="match status" value="1"/>
</dbReference>
<feature type="compositionally biased region" description="Basic residues" evidence="4">
    <location>
        <begin position="158"/>
        <end position="169"/>
    </location>
</feature>
<evidence type="ECO:0000313" key="6">
    <source>
        <dbReference type="EMBL" id="KAF6008963.1"/>
    </source>
</evidence>
<dbReference type="InterPro" id="IPR000039">
    <property type="entry name" value="Ribosomal_eL18"/>
</dbReference>
<reference evidence="8 9" key="1">
    <citation type="submission" date="2019-07" db="EMBL/GenBank/DDBJ databases">
        <authorList>
            <person name="Friedrich A."/>
            <person name="Schacherer J."/>
        </authorList>
    </citation>
    <scope>NUCLEOTIDE SEQUENCE [LARGE SCALE GENOMIC DNA]</scope>
</reference>
<accession>A0A7D9CYL9</accession>
<evidence type="ECO:0000256" key="2">
    <source>
        <dbReference type="ARBA" id="ARBA00022980"/>
    </source>
</evidence>
<proteinExistence type="inferred from homology"/>
<dbReference type="SUPFAM" id="SSF52080">
    <property type="entry name" value="Ribosomal proteins L15p and L18e"/>
    <property type="match status" value="1"/>
</dbReference>
<evidence type="ECO:0000313" key="7">
    <source>
        <dbReference type="EMBL" id="QOU21036.1"/>
    </source>
</evidence>
<evidence type="ECO:0000313" key="9">
    <source>
        <dbReference type="Proteomes" id="UP000478008"/>
    </source>
</evidence>
<dbReference type="FunFam" id="3.100.10.10:FF:000001">
    <property type="entry name" value="60S ribosomal protein L18"/>
    <property type="match status" value="1"/>
</dbReference>
<dbReference type="PANTHER" id="PTHR10934">
    <property type="entry name" value="60S RIBOSOMAL PROTEIN L18"/>
    <property type="match status" value="1"/>
</dbReference>
<comment type="similarity">
    <text evidence="1">Belongs to the eukaryotic ribosomal protein eL18 family.</text>
</comment>
<feature type="compositionally biased region" description="Basic residues" evidence="4">
    <location>
        <begin position="176"/>
        <end position="186"/>
    </location>
</feature>
<dbReference type="OrthoDB" id="6353017at2759"/>
<dbReference type="GO" id="GO:0006412">
    <property type="term" value="P:translation"/>
    <property type="evidence" value="ECO:0007669"/>
    <property type="project" value="InterPro"/>
</dbReference>
<evidence type="ECO:0000256" key="3">
    <source>
        <dbReference type="ARBA" id="ARBA00023274"/>
    </source>
</evidence>
<dbReference type="Proteomes" id="UP000568158">
    <property type="component" value="Unassembled WGS sequence"/>
</dbReference>
<reference evidence="7" key="3">
    <citation type="submission" date="2020-10" db="EMBL/GenBank/DDBJ databases">
        <authorList>
            <person name="Palmer J.M."/>
        </authorList>
    </citation>
    <scope>NUCLEOTIDE SEQUENCE</scope>
    <source>
        <strain evidence="7">UCD 2041</strain>
    </source>
</reference>
<dbReference type="EMBL" id="CP063136">
    <property type="protein sequence ID" value="QOU21036.1"/>
    <property type="molecule type" value="Genomic_DNA"/>
</dbReference>